<evidence type="ECO:0000313" key="6">
    <source>
        <dbReference type="RefSeq" id="XP_022236636.1"/>
    </source>
</evidence>
<dbReference type="InterPro" id="IPR043545">
    <property type="entry name" value="GRIP1/2"/>
</dbReference>
<feature type="non-terminal residue" evidence="6">
    <location>
        <position position="148"/>
    </location>
</feature>
<dbReference type="GeneID" id="111084145"/>
<sequence length="148" mass="15818">GSICVRPKVTQVKLEKENGSFGFSLRGGASSDRLKSRPLTITHVRPGGPTDREGTIKAGDRLLAVENINLGNASLQEALVVLKRLDQKGLFTLEYDVSVMDAVCNASGPLLVEIDKTPGTQLGITLTQVHRPQSAIVIETIQQASVAE</sequence>
<dbReference type="PANTHER" id="PTHR46227">
    <property type="entry name" value="GLUTAMATE RECEPTOR-INTERACTING PROTEIN GRIP"/>
    <property type="match status" value="1"/>
</dbReference>
<feature type="non-terminal residue" evidence="6">
    <location>
        <position position="1"/>
    </location>
</feature>
<evidence type="ECO:0000259" key="4">
    <source>
        <dbReference type="PROSITE" id="PS50106"/>
    </source>
</evidence>
<accession>A0ABM1RZ31</accession>
<feature type="domain" description="PDZ" evidence="4">
    <location>
        <begin position="11"/>
        <end position="84"/>
    </location>
</feature>
<dbReference type="PANTHER" id="PTHR46227:SF2">
    <property type="entry name" value="FI03335P"/>
    <property type="match status" value="1"/>
</dbReference>
<dbReference type="SMART" id="SM00228">
    <property type="entry name" value="PDZ"/>
    <property type="match status" value="1"/>
</dbReference>
<protein>
    <submittedName>
        <fullName evidence="6">Glutamate receptor-interacting protein 2-like</fullName>
    </submittedName>
</protein>
<keyword evidence="3" id="KW-0677">Repeat</keyword>
<evidence type="ECO:0000256" key="3">
    <source>
        <dbReference type="ARBA" id="ARBA00022737"/>
    </source>
</evidence>
<comment type="subcellular location">
    <subcellularLocation>
        <location evidence="1">Cytoplasm</location>
    </subcellularLocation>
</comment>
<evidence type="ECO:0000256" key="1">
    <source>
        <dbReference type="ARBA" id="ARBA00004496"/>
    </source>
</evidence>
<dbReference type="Gene3D" id="2.30.42.10">
    <property type="match status" value="2"/>
</dbReference>
<gene>
    <name evidence="6" type="primary">LOC111084145</name>
</gene>
<evidence type="ECO:0000256" key="2">
    <source>
        <dbReference type="ARBA" id="ARBA00022490"/>
    </source>
</evidence>
<keyword evidence="2" id="KW-0963">Cytoplasm</keyword>
<reference evidence="6" key="1">
    <citation type="submission" date="2025-08" db="UniProtKB">
        <authorList>
            <consortium name="RefSeq"/>
        </authorList>
    </citation>
    <scope>IDENTIFICATION</scope>
    <source>
        <tissue evidence="6">Muscle</tissue>
    </source>
</reference>
<dbReference type="RefSeq" id="XP_022236636.1">
    <property type="nucleotide sequence ID" value="XM_022380928.1"/>
</dbReference>
<dbReference type="SUPFAM" id="SSF50156">
    <property type="entry name" value="PDZ domain-like"/>
    <property type="match status" value="1"/>
</dbReference>
<dbReference type="CDD" id="cd06681">
    <property type="entry name" value="PDZ2_GRIP1-2-like"/>
    <property type="match status" value="1"/>
</dbReference>
<dbReference type="PROSITE" id="PS50106">
    <property type="entry name" value="PDZ"/>
    <property type="match status" value="1"/>
</dbReference>
<keyword evidence="5" id="KW-1185">Reference proteome</keyword>
<evidence type="ECO:0000313" key="5">
    <source>
        <dbReference type="Proteomes" id="UP000694941"/>
    </source>
</evidence>
<organism evidence="5 6">
    <name type="scientific">Limulus polyphemus</name>
    <name type="common">Atlantic horseshoe crab</name>
    <dbReference type="NCBI Taxonomy" id="6850"/>
    <lineage>
        <taxon>Eukaryota</taxon>
        <taxon>Metazoa</taxon>
        <taxon>Ecdysozoa</taxon>
        <taxon>Arthropoda</taxon>
        <taxon>Chelicerata</taxon>
        <taxon>Merostomata</taxon>
        <taxon>Xiphosura</taxon>
        <taxon>Limulidae</taxon>
        <taxon>Limulus</taxon>
    </lineage>
</organism>
<name>A0ABM1RZ31_LIMPO</name>
<dbReference type="Proteomes" id="UP000694941">
    <property type="component" value="Unplaced"/>
</dbReference>
<dbReference type="InterPro" id="IPR001478">
    <property type="entry name" value="PDZ"/>
</dbReference>
<dbReference type="Pfam" id="PF00595">
    <property type="entry name" value="PDZ"/>
    <property type="match status" value="1"/>
</dbReference>
<dbReference type="InterPro" id="IPR036034">
    <property type="entry name" value="PDZ_sf"/>
</dbReference>
<proteinExistence type="predicted"/>